<keyword evidence="3" id="KW-1185">Reference proteome</keyword>
<dbReference type="EMBL" id="QJNS01000089">
    <property type="protein sequence ID" value="RYO88302.1"/>
    <property type="molecule type" value="Genomic_DNA"/>
</dbReference>
<evidence type="ECO:0000313" key="3">
    <source>
        <dbReference type="Proteomes" id="UP000294003"/>
    </source>
</evidence>
<reference evidence="2 3" key="1">
    <citation type="submission" date="2018-06" db="EMBL/GenBank/DDBJ databases">
        <title>Complete Genomes of Monosporascus.</title>
        <authorList>
            <person name="Robinson A.J."/>
            <person name="Natvig D.O."/>
        </authorList>
    </citation>
    <scope>NUCLEOTIDE SEQUENCE [LARGE SCALE GENOMIC DNA]</scope>
    <source>
        <strain evidence="2 3">CBS 609.92</strain>
    </source>
</reference>
<protein>
    <submittedName>
        <fullName evidence="2">Uncharacterized protein</fullName>
    </submittedName>
</protein>
<gene>
    <name evidence="2" type="ORF">DL762_003799</name>
</gene>
<proteinExistence type="predicted"/>
<feature type="region of interest" description="Disordered" evidence="1">
    <location>
        <begin position="214"/>
        <end position="251"/>
    </location>
</feature>
<organism evidence="2 3">
    <name type="scientific">Monosporascus cannonballus</name>
    <dbReference type="NCBI Taxonomy" id="155416"/>
    <lineage>
        <taxon>Eukaryota</taxon>
        <taxon>Fungi</taxon>
        <taxon>Dikarya</taxon>
        <taxon>Ascomycota</taxon>
        <taxon>Pezizomycotina</taxon>
        <taxon>Sordariomycetes</taxon>
        <taxon>Xylariomycetidae</taxon>
        <taxon>Xylariales</taxon>
        <taxon>Xylariales incertae sedis</taxon>
        <taxon>Monosporascus</taxon>
    </lineage>
</organism>
<evidence type="ECO:0000256" key="1">
    <source>
        <dbReference type="SAM" id="MobiDB-lite"/>
    </source>
</evidence>
<sequence length="378" mass="42281">MKGSRHYQETVPNKQVIAIDIFSHYSDCSSRGKIVTVIVGPERRRYEVQLQQLGPLLWERLEESSRTIELPEEGHDARNIFVNWQHNRGRLPRVPDLGSYFPNAAKRRGQDKDELPFLPSYDRFVPCTSLWENFVFVSDVTKAKLQSPGIHFLRQPNHQIMQPSRQLRRVQHSAGKFHGGPVDTGHATIRKEPDAILPNIEPEEAVPPTCFSVPKAPFTSGPATKSATPHNEHHNAETSQSDSTVTATGSNKSAQNNIAAALSTIPLCIPEHVARKAETLQSTLLNLALMAEEYRLLPLVNAAINAFKHGELQLQRQHPSLEHDHAPVRGTENRAMGRYVELFATPGFARAMTDRFDGTIKVPGGCDLLDAGVRSYRY</sequence>
<evidence type="ECO:0000313" key="2">
    <source>
        <dbReference type="EMBL" id="RYO88302.1"/>
    </source>
</evidence>
<accession>A0ABY0HA14</accession>
<dbReference type="Proteomes" id="UP000294003">
    <property type="component" value="Unassembled WGS sequence"/>
</dbReference>
<feature type="compositionally biased region" description="Polar residues" evidence="1">
    <location>
        <begin position="237"/>
        <end position="251"/>
    </location>
</feature>
<name>A0ABY0HA14_9PEZI</name>
<comment type="caution">
    <text evidence="2">The sequence shown here is derived from an EMBL/GenBank/DDBJ whole genome shotgun (WGS) entry which is preliminary data.</text>
</comment>